<comment type="catalytic activity">
    <reaction evidence="8">
        <text>fluoride(in) = fluoride(out)</text>
        <dbReference type="Rhea" id="RHEA:76159"/>
        <dbReference type="ChEBI" id="CHEBI:17051"/>
    </reaction>
    <physiologicalReaction direction="left-to-right" evidence="8">
        <dbReference type="Rhea" id="RHEA:76160"/>
    </physiologicalReaction>
</comment>
<dbReference type="EMBL" id="JAVIZA010000001">
    <property type="protein sequence ID" value="MDR6168168.1"/>
    <property type="molecule type" value="Genomic_DNA"/>
</dbReference>
<keyword evidence="2 10" id="KW-1003">Cell membrane</keyword>
<feature type="transmembrane region" description="Helical" evidence="10">
    <location>
        <begin position="21"/>
        <end position="43"/>
    </location>
</feature>
<dbReference type="Pfam" id="PF02537">
    <property type="entry name" value="CRCB"/>
    <property type="match status" value="1"/>
</dbReference>
<feature type="transmembrane region" description="Helical" evidence="10">
    <location>
        <begin position="49"/>
        <end position="70"/>
    </location>
</feature>
<accession>A0ABU1I4T6</accession>
<keyword evidence="5 10" id="KW-0472">Membrane</keyword>
<evidence type="ECO:0000256" key="10">
    <source>
        <dbReference type="HAMAP-Rule" id="MF_00454"/>
    </source>
</evidence>
<protein>
    <recommendedName>
        <fullName evidence="10">Fluoride-specific ion channel FluC</fullName>
    </recommendedName>
</protein>
<evidence type="ECO:0000256" key="8">
    <source>
        <dbReference type="ARBA" id="ARBA00035585"/>
    </source>
</evidence>
<comment type="similarity">
    <text evidence="7 10">Belongs to the fluoride channel Fluc/FEX (TC 1.A.43) family.</text>
</comment>
<dbReference type="Proteomes" id="UP001260188">
    <property type="component" value="Unassembled WGS sequence"/>
</dbReference>
<dbReference type="InterPro" id="IPR003691">
    <property type="entry name" value="FluC"/>
</dbReference>
<comment type="caution">
    <text evidence="11">The sequence shown here is derived from an EMBL/GenBank/DDBJ whole genome shotgun (WGS) entry which is preliminary data.</text>
</comment>
<keyword evidence="10" id="KW-0915">Sodium</keyword>
<evidence type="ECO:0000256" key="4">
    <source>
        <dbReference type="ARBA" id="ARBA00022989"/>
    </source>
</evidence>
<feature type="transmembrane region" description="Helical" evidence="10">
    <location>
        <begin position="109"/>
        <end position="134"/>
    </location>
</feature>
<keyword evidence="10" id="KW-0479">Metal-binding</keyword>
<keyword evidence="12" id="KW-1185">Reference proteome</keyword>
<evidence type="ECO:0000256" key="5">
    <source>
        <dbReference type="ARBA" id="ARBA00023136"/>
    </source>
</evidence>
<feature type="transmembrane region" description="Helical" evidence="10">
    <location>
        <begin position="82"/>
        <end position="103"/>
    </location>
</feature>
<sequence length="143" mass="14325">MHAGVYGGDVIERARISPLTLVLVVIGGAAGVAVRAAITLPFTGWAHPLAVPALTLGCNLLGSFLLGVVVGRWAVSRPRLRAFAGTGVLGGFTTYSAFAVQSIQVATAAPVVGLALVVVSLVGGLVAAALGLALGTRRERDAA</sequence>
<comment type="activity regulation">
    <text evidence="10">Na(+) is not transported, but it plays an essential structural role and its presence is essential for fluoride channel function.</text>
</comment>
<feature type="binding site" evidence="10">
    <location>
        <position position="90"/>
    </location>
    <ligand>
        <name>Na(+)</name>
        <dbReference type="ChEBI" id="CHEBI:29101"/>
        <note>structural</note>
    </ligand>
</feature>
<evidence type="ECO:0000256" key="6">
    <source>
        <dbReference type="ARBA" id="ARBA00023303"/>
    </source>
</evidence>
<evidence type="ECO:0000256" key="7">
    <source>
        <dbReference type="ARBA" id="ARBA00035120"/>
    </source>
</evidence>
<dbReference type="HAMAP" id="MF_00454">
    <property type="entry name" value="FluC"/>
    <property type="match status" value="1"/>
</dbReference>
<evidence type="ECO:0000256" key="3">
    <source>
        <dbReference type="ARBA" id="ARBA00022692"/>
    </source>
</evidence>
<keyword evidence="10" id="KW-0813">Transport</keyword>
<reference evidence="11 12" key="1">
    <citation type="submission" date="2023-08" db="EMBL/GenBank/DDBJ databases">
        <title>Functional and genomic diversity of the sorghum phyllosphere microbiome.</title>
        <authorList>
            <person name="Shade A."/>
        </authorList>
    </citation>
    <scope>NUCLEOTIDE SEQUENCE [LARGE SCALE GENOMIC DNA]</scope>
    <source>
        <strain evidence="11 12">SORGH_AS_0919</strain>
    </source>
</reference>
<organism evidence="11 12">
    <name type="scientific">Microbacterium paludicola</name>
    <dbReference type="NCBI Taxonomy" id="300019"/>
    <lineage>
        <taxon>Bacteria</taxon>
        <taxon>Bacillati</taxon>
        <taxon>Actinomycetota</taxon>
        <taxon>Actinomycetes</taxon>
        <taxon>Micrococcales</taxon>
        <taxon>Microbacteriaceae</taxon>
        <taxon>Microbacterium</taxon>
    </lineage>
</organism>
<gene>
    <name evidence="10" type="primary">fluC</name>
    <name evidence="10" type="synonym">crcB</name>
    <name evidence="11" type="ORF">QE367_002372</name>
</gene>
<evidence type="ECO:0000256" key="2">
    <source>
        <dbReference type="ARBA" id="ARBA00022475"/>
    </source>
</evidence>
<evidence type="ECO:0000313" key="12">
    <source>
        <dbReference type="Proteomes" id="UP001260188"/>
    </source>
</evidence>
<keyword evidence="6 10" id="KW-0407">Ion channel</keyword>
<comment type="function">
    <text evidence="9 10">Fluoride-specific ion channel. Important for reducing fluoride concentration in the cell, thus reducing its toxicity.</text>
</comment>
<evidence type="ECO:0000256" key="1">
    <source>
        <dbReference type="ARBA" id="ARBA00004651"/>
    </source>
</evidence>
<proteinExistence type="inferred from homology"/>
<feature type="binding site" evidence="10">
    <location>
        <position position="93"/>
    </location>
    <ligand>
        <name>Na(+)</name>
        <dbReference type="ChEBI" id="CHEBI:29101"/>
        <note>structural</note>
    </ligand>
</feature>
<name>A0ABU1I4T6_9MICO</name>
<evidence type="ECO:0000256" key="9">
    <source>
        <dbReference type="ARBA" id="ARBA00049940"/>
    </source>
</evidence>
<keyword evidence="3 10" id="KW-0812">Transmembrane</keyword>
<keyword evidence="4 10" id="KW-1133">Transmembrane helix</keyword>
<keyword evidence="10" id="KW-0406">Ion transport</keyword>
<comment type="subcellular location">
    <subcellularLocation>
        <location evidence="1 10">Cell membrane</location>
        <topology evidence="1 10">Multi-pass membrane protein</topology>
    </subcellularLocation>
</comment>
<evidence type="ECO:0000313" key="11">
    <source>
        <dbReference type="EMBL" id="MDR6168168.1"/>
    </source>
</evidence>